<comment type="caution">
    <text evidence="2">The sequence shown here is derived from an EMBL/GenBank/DDBJ whole genome shotgun (WGS) entry which is preliminary data.</text>
</comment>
<keyword evidence="3" id="KW-1185">Reference proteome</keyword>
<name>A0A561Q0M2_9HYPH</name>
<evidence type="ECO:0000313" key="2">
    <source>
        <dbReference type="EMBL" id="TWF43906.1"/>
    </source>
</evidence>
<evidence type="ECO:0000313" key="3">
    <source>
        <dbReference type="Proteomes" id="UP000320653"/>
    </source>
</evidence>
<sequence length="175" mass="20173">MSNRPSCRENPKTAFSEAYSDHIRRFSRSEVFPDHVTSRGPIRSVRIADCDCGEESAVWQCFASFYNHPACRTIYVQQSITVANENSHLERAIRCYVTFEAYVTVPTTISATIMDHILALADRGRGVALLPSFAVSRQLAQRDFGEGEHCDRRQRSTRRHRKQARQVQRREPAWR</sequence>
<evidence type="ECO:0008006" key="4">
    <source>
        <dbReference type="Google" id="ProtNLM"/>
    </source>
</evidence>
<dbReference type="Proteomes" id="UP000320653">
    <property type="component" value="Unassembled WGS sequence"/>
</dbReference>
<proteinExistence type="predicted"/>
<dbReference type="AlphaFoldDB" id="A0A561Q0M2"/>
<protein>
    <recommendedName>
        <fullName evidence="4">LysR substrate binding domain-containing protein</fullName>
    </recommendedName>
</protein>
<dbReference type="EMBL" id="VIWP01000018">
    <property type="protein sequence ID" value="TWF43906.1"/>
    <property type="molecule type" value="Genomic_DNA"/>
</dbReference>
<evidence type="ECO:0000256" key="1">
    <source>
        <dbReference type="SAM" id="MobiDB-lite"/>
    </source>
</evidence>
<organism evidence="2 3">
    <name type="scientific">Neorhizobium alkalisoli</name>
    <dbReference type="NCBI Taxonomy" id="528178"/>
    <lineage>
        <taxon>Bacteria</taxon>
        <taxon>Pseudomonadati</taxon>
        <taxon>Pseudomonadota</taxon>
        <taxon>Alphaproteobacteria</taxon>
        <taxon>Hyphomicrobiales</taxon>
        <taxon>Rhizobiaceae</taxon>
        <taxon>Rhizobium/Agrobacterium group</taxon>
        <taxon>Neorhizobium</taxon>
    </lineage>
</organism>
<gene>
    <name evidence="2" type="ORF">FHW37_11858</name>
</gene>
<reference evidence="2 3" key="1">
    <citation type="submission" date="2019-06" db="EMBL/GenBank/DDBJ databases">
        <title>Sorghum-associated microbial communities from plants grown in Nebraska, USA.</title>
        <authorList>
            <person name="Schachtman D."/>
        </authorList>
    </citation>
    <scope>NUCLEOTIDE SEQUENCE [LARGE SCALE GENOMIC DNA]</scope>
    <source>
        <strain evidence="2 3">1225</strain>
    </source>
</reference>
<feature type="region of interest" description="Disordered" evidence="1">
    <location>
        <begin position="146"/>
        <end position="175"/>
    </location>
</feature>
<feature type="compositionally biased region" description="Basic residues" evidence="1">
    <location>
        <begin position="155"/>
        <end position="164"/>
    </location>
</feature>
<accession>A0A561Q0M2</accession>